<dbReference type="Pfam" id="PF24247">
    <property type="entry name" value="DUF7450"/>
    <property type="match status" value="1"/>
</dbReference>
<evidence type="ECO:0000313" key="2">
    <source>
        <dbReference type="EMBL" id="KHD09678.1"/>
    </source>
</evidence>
<evidence type="ECO:0000259" key="1">
    <source>
        <dbReference type="Pfam" id="PF24247"/>
    </source>
</evidence>
<keyword evidence="3" id="KW-1185">Reference proteome</keyword>
<protein>
    <recommendedName>
        <fullName evidence="1">DUF7450 domain-containing protein</fullName>
    </recommendedName>
</protein>
<reference evidence="2 3" key="1">
    <citation type="journal article" date="2016" name="Front. Microbiol.">
        <title>Single-Cell (Meta-)Genomics of a Dimorphic Candidatus Thiomargarita nelsonii Reveals Genomic Plasticity.</title>
        <authorList>
            <person name="Flood B.E."/>
            <person name="Fliss P."/>
            <person name="Jones D.S."/>
            <person name="Dick G.J."/>
            <person name="Jain S."/>
            <person name="Kaster A.K."/>
            <person name="Winkel M."/>
            <person name="Mussmann M."/>
            <person name="Bailey J."/>
        </authorList>
    </citation>
    <scope>NUCLEOTIDE SEQUENCE [LARGE SCALE GENOMIC DNA]</scope>
    <source>
        <strain evidence="2">Hydrate Ridge</strain>
    </source>
</reference>
<evidence type="ECO:0000313" key="3">
    <source>
        <dbReference type="Proteomes" id="UP000030428"/>
    </source>
</evidence>
<feature type="domain" description="DUF7450" evidence="1">
    <location>
        <begin position="34"/>
        <end position="135"/>
    </location>
</feature>
<organism evidence="2 3">
    <name type="scientific">Candidatus Thiomargarita nelsonii</name>
    <dbReference type="NCBI Taxonomy" id="1003181"/>
    <lineage>
        <taxon>Bacteria</taxon>
        <taxon>Pseudomonadati</taxon>
        <taxon>Pseudomonadota</taxon>
        <taxon>Gammaproteobacteria</taxon>
        <taxon>Thiotrichales</taxon>
        <taxon>Thiotrichaceae</taxon>
        <taxon>Thiomargarita</taxon>
    </lineage>
</organism>
<gene>
    <name evidence="2" type="ORF">PN36_28315</name>
</gene>
<accession>A0A0A6P4X9</accession>
<dbReference type="EMBL" id="JSZA02000182">
    <property type="protein sequence ID" value="KHD09678.1"/>
    <property type="molecule type" value="Genomic_DNA"/>
</dbReference>
<dbReference type="Proteomes" id="UP000030428">
    <property type="component" value="Unassembled WGS sequence"/>
</dbReference>
<proteinExistence type="predicted"/>
<name>A0A0A6P4X9_9GAMM</name>
<dbReference type="InterPro" id="IPR055873">
    <property type="entry name" value="DUF7450"/>
</dbReference>
<comment type="caution">
    <text evidence="2">The sequence shown here is derived from an EMBL/GenBank/DDBJ whole genome shotgun (WGS) entry which is preliminary data.</text>
</comment>
<sequence length="148" mass="16602">MKKQTEIGISSVVFSILLGWGTVGFAEDDGVIGEPPPLDHFKCYSVKGKKIQAKVELLDQFDNGDPRRVKVVKPVMLCNPVVKWHNNEEFPVLNPEAHLVCYKIKPSTEGPRVIVANQFGEEQILQVQKSKLLCVPSQKFILQDETSE</sequence>
<dbReference type="AlphaFoldDB" id="A0A0A6P4X9"/>